<dbReference type="AlphaFoldDB" id="A0A1F6W7H9"/>
<protein>
    <submittedName>
        <fullName evidence="1">Uncharacterized protein</fullName>
    </submittedName>
</protein>
<name>A0A1F6W7H9_9BACT</name>
<evidence type="ECO:0000313" key="1">
    <source>
        <dbReference type="EMBL" id="OGI77878.1"/>
    </source>
</evidence>
<comment type="caution">
    <text evidence="1">The sequence shown here is derived from an EMBL/GenBank/DDBJ whole genome shotgun (WGS) entry which is preliminary data.</text>
</comment>
<evidence type="ECO:0000313" key="2">
    <source>
        <dbReference type="Proteomes" id="UP000177777"/>
    </source>
</evidence>
<proteinExistence type="predicted"/>
<gene>
    <name evidence="1" type="ORF">A3D42_01560</name>
</gene>
<reference evidence="1 2" key="1">
    <citation type="journal article" date="2016" name="Nat. Commun.">
        <title>Thousands of microbial genomes shed light on interconnected biogeochemical processes in an aquifer system.</title>
        <authorList>
            <person name="Anantharaman K."/>
            <person name="Brown C.T."/>
            <person name="Hug L.A."/>
            <person name="Sharon I."/>
            <person name="Castelle C.J."/>
            <person name="Probst A.J."/>
            <person name="Thomas B.C."/>
            <person name="Singh A."/>
            <person name="Wilkins M.J."/>
            <person name="Karaoz U."/>
            <person name="Brodie E.L."/>
            <person name="Williams K.H."/>
            <person name="Hubbard S.S."/>
            <person name="Banfield J.F."/>
        </authorList>
    </citation>
    <scope>NUCLEOTIDE SEQUENCE [LARGE SCALE GENOMIC DNA]</scope>
</reference>
<dbReference type="Proteomes" id="UP000177777">
    <property type="component" value="Unassembled WGS sequence"/>
</dbReference>
<accession>A0A1F6W7H9</accession>
<dbReference type="EMBL" id="MFUE01000009">
    <property type="protein sequence ID" value="OGI77878.1"/>
    <property type="molecule type" value="Genomic_DNA"/>
</dbReference>
<sequence>MKLIGLLFVLKMGDLTYYKLVYTSSSSNYNMFIFTEEFIHIRISPTIIKEIINKMRDFLKKYFFILTYII</sequence>
<organism evidence="1 2">
    <name type="scientific">Candidatus Nomurabacteria bacterium RIFCSPHIGHO2_02_FULL_41_18</name>
    <dbReference type="NCBI Taxonomy" id="1801754"/>
    <lineage>
        <taxon>Bacteria</taxon>
        <taxon>Candidatus Nomuraibacteriota</taxon>
    </lineage>
</organism>